<keyword evidence="2" id="KW-0472">Membrane</keyword>
<reference evidence="3" key="1">
    <citation type="submission" date="2020-11" db="EMBL/GenBank/DDBJ databases">
        <title>Nocardioides sp. nov., isolated from Soil of Cynanchum wilfordii Hemsley rhizosphere.</title>
        <authorList>
            <person name="Lee J.-S."/>
            <person name="Suh M.K."/>
            <person name="Kim J.-S."/>
        </authorList>
    </citation>
    <scope>NUCLEOTIDE SEQUENCE</scope>
    <source>
        <strain evidence="3">KCTC 19275</strain>
    </source>
</reference>
<feature type="transmembrane region" description="Helical" evidence="2">
    <location>
        <begin position="520"/>
        <end position="541"/>
    </location>
</feature>
<evidence type="ECO:0000313" key="3">
    <source>
        <dbReference type="EMBL" id="MBF4765003.1"/>
    </source>
</evidence>
<sequence length="874" mass="94793">MELTAPPALTVLILEDDPEGEAVLDIAEEWYAQRVLTDVAVVTPGWVTTTGPGPATVSTHLLGGDQPNDLMTYLGSRPLGLVRLIVLNVLTHQEKNSDRLVSACDEVATLIRRAMPLAVDDKGLTTGVRLVRVNLMVPESSVALQQRSLIQPGWEVNAVVSPEDRPDLDRMNVFVRSGVNLAGHALTAAATIGGLWVGMGKAAFDDIEVDSTYGGLEVHVVRCQAKMIVGDDRVELLAGDAISRITRTPDGAVHFIRWGYETDRPDQWVTSTLGRLVELPEWKAEQRRSAPLSRAEIPLGTLIRDWFRFQAALPLVALGLLGAKARDTLERSVTGALVGGDAGVVGRIYPVTPDLAGKAAEIRLGELALSLEPLRLEEHAASWGQTTPTAWRRIRDLAIGLVDGSDLPDPFNRQSKAELVEVLAPSRVVAPQRPTRSEQSLEEPQQSGASAEAPQLEQPSQTDTPSTEPAYGVSGLLDRLAEHVQSSEDHEAKAAQAASEDIERYGSAPPTKSLQRARTLCLVAWIAALVVLVIVGVRLWLSIRNGHAFADTEVWSRALSGLILGAAIFLIGGHLYYRALRQYEWQVRQRMHALRVATDEYVSARQQQKRWAVMGHGLSDWIRILRQLLHAPLSTRQNPARAAVLEFRGLPAAVAVAVARERVNDTGADLGRSAAEALCTRGWLREEFARLVAASPSNNREAGVVVSGDLPADLDLGLRQHGPRSELVDVAIGERVKRAATDAAVHKVHEMVIEGRVQVPDLTVTRTGPYSSGLVEDNVSFLSSSVMLRASFAGEIFSDQALVEGLQMPELTVFSLPPGVHGRAGADTRIERSGLSLMTRVDVSKTLRLEDLTLFVRRASQSPVAEPSGADDFN</sequence>
<dbReference type="AlphaFoldDB" id="A0A930VEG1"/>
<dbReference type="RefSeq" id="WP_194708188.1">
    <property type="nucleotide sequence ID" value="NZ_JADKPN010000012.1"/>
</dbReference>
<evidence type="ECO:0000256" key="1">
    <source>
        <dbReference type="SAM" id="MobiDB-lite"/>
    </source>
</evidence>
<accession>A0A930VEG1</accession>
<keyword evidence="2" id="KW-0812">Transmembrane</keyword>
<name>A0A930VEG1_9ACTN</name>
<proteinExistence type="predicted"/>
<dbReference type="Proteomes" id="UP000640489">
    <property type="component" value="Unassembled WGS sequence"/>
</dbReference>
<evidence type="ECO:0000256" key="2">
    <source>
        <dbReference type="SAM" id="Phobius"/>
    </source>
</evidence>
<feature type="region of interest" description="Disordered" evidence="1">
    <location>
        <begin position="428"/>
        <end position="472"/>
    </location>
</feature>
<dbReference type="EMBL" id="JADKPN010000012">
    <property type="protein sequence ID" value="MBF4765003.1"/>
    <property type="molecule type" value="Genomic_DNA"/>
</dbReference>
<feature type="region of interest" description="Disordered" evidence="1">
    <location>
        <begin position="487"/>
        <end position="510"/>
    </location>
</feature>
<protein>
    <submittedName>
        <fullName evidence="3">Uncharacterized protein</fullName>
    </submittedName>
</protein>
<organism evidence="3 4">
    <name type="scientific">Nocardioides islandensis</name>
    <dbReference type="NCBI Taxonomy" id="433663"/>
    <lineage>
        <taxon>Bacteria</taxon>
        <taxon>Bacillati</taxon>
        <taxon>Actinomycetota</taxon>
        <taxon>Actinomycetes</taxon>
        <taxon>Propionibacteriales</taxon>
        <taxon>Nocardioidaceae</taxon>
        <taxon>Nocardioides</taxon>
    </lineage>
</organism>
<comment type="caution">
    <text evidence="3">The sequence shown here is derived from an EMBL/GenBank/DDBJ whole genome shotgun (WGS) entry which is preliminary data.</text>
</comment>
<keyword evidence="4" id="KW-1185">Reference proteome</keyword>
<feature type="transmembrane region" description="Helical" evidence="2">
    <location>
        <begin position="561"/>
        <end position="580"/>
    </location>
</feature>
<feature type="compositionally biased region" description="Polar residues" evidence="1">
    <location>
        <begin position="457"/>
        <end position="467"/>
    </location>
</feature>
<evidence type="ECO:0000313" key="4">
    <source>
        <dbReference type="Proteomes" id="UP000640489"/>
    </source>
</evidence>
<keyword evidence="2" id="KW-1133">Transmembrane helix</keyword>
<gene>
    <name evidence="3" type="ORF">ISU07_17870</name>
</gene>